<dbReference type="SUPFAM" id="SSF56935">
    <property type="entry name" value="Porins"/>
    <property type="match status" value="1"/>
</dbReference>
<name>A0A081B6S6_9HYPH</name>
<keyword evidence="2" id="KW-0732">Signal</keyword>
<feature type="coiled-coil region" evidence="1">
    <location>
        <begin position="34"/>
        <end position="61"/>
    </location>
</feature>
<proteinExistence type="predicted"/>
<gene>
    <name evidence="3" type="ORF">M2A_0243</name>
</gene>
<evidence type="ECO:0000313" key="3">
    <source>
        <dbReference type="EMBL" id="GAK43744.1"/>
    </source>
</evidence>
<evidence type="ECO:0000256" key="2">
    <source>
        <dbReference type="SAM" id="SignalP"/>
    </source>
</evidence>
<keyword evidence="4" id="KW-1185">Reference proteome</keyword>
<dbReference type="Pfam" id="PF07396">
    <property type="entry name" value="Porin_O_P"/>
    <property type="match status" value="1"/>
</dbReference>
<reference evidence="3 4" key="1">
    <citation type="submission" date="2014-07" db="EMBL/GenBank/DDBJ databases">
        <title>Tepidicaulis marinum gen. nov., sp. nov., a novel marine bacterium denitrifying nitrate to nitrous oxide strictly under microaerobic conditions.</title>
        <authorList>
            <person name="Takeuchi M."/>
            <person name="Yamagishi T."/>
            <person name="Kamagata Y."/>
            <person name="Oshima K."/>
            <person name="Hattori M."/>
            <person name="Katayama T."/>
            <person name="Hanada S."/>
            <person name="Tamaki H."/>
            <person name="Marumo K."/>
            <person name="Maeda H."/>
            <person name="Nedachi M."/>
            <person name="Iwasaki W."/>
            <person name="Suwa Y."/>
            <person name="Sakata S."/>
        </authorList>
    </citation>
    <scope>NUCLEOTIDE SEQUENCE [LARGE SCALE GENOMIC DNA]</scope>
    <source>
        <strain evidence="3 4">MA2</strain>
    </source>
</reference>
<dbReference type="AlphaFoldDB" id="A0A081B6S6"/>
<dbReference type="InterPro" id="IPR023614">
    <property type="entry name" value="Porin_dom_sf"/>
</dbReference>
<protein>
    <submittedName>
        <fullName evidence="3">Phosphate-selective porin O and P</fullName>
    </submittedName>
</protein>
<sequence>MGQMKKTNAVLAGLGLAGMLASPAFAGYDVNSRIDALENELRELKSLVVERDTRLQELESRTADLSDLPKFDSKKLQISSRDGNWSIRFGGRLHLDATIVDDDVTQIGNGAEIRRFWWDVSGKIAGDWKYKLQVGLENDQVRIKDAYVSTDLGGVSVTAGNHKEPYSLEELTGSNYITFIERGLPNVFAPGRNIGLSANTGGDNWGIAAGFFTDGINNGGINNQTTDWAVTGRTHYAPIAEENRAVHLGVAGSYRGVENDTVSFNLRPEFNDGRGIVNTGAVNNVDKMIQVGPEAAVVFGPFSLQGEYHWTTVERTAGLGDADLEGGYVFASWFVTGQSRPYNAKKGTFGRVKAENAIELAARYSTVDLSEASAAATNGEEDNYTLGANYYFNPNVRLMLNYIHAEVDRVAAGTDEDIDAVVSRIQLDF</sequence>
<dbReference type="InterPro" id="IPR010870">
    <property type="entry name" value="Porin_O/P"/>
</dbReference>
<feature type="chain" id="PRO_5001754894" evidence="2">
    <location>
        <begin position="27"/>
        <end position="429"/>
    </location>
</feature>
<accession>A0A081B6S6</accession>
<comment type="caution">
    <text evidence="3">The sequence shown here is derived from an EMBL/GenBank/DDBJ whole genome shotgun (WGS) entry which is preliminary data.</text>
</comment>
<dbReference type="eggNOG" id="COG3746">
    <property type="taxonomic scope" value="Bacteria"/>
</dbReference>
<keyword evidence="1" id="KW-0175">Coiled coil</keyword>
<dbReference type="Gene3D" id="2.40.160.10">
    <property type="entry name" value="Porin"/>
    <property type="match status" value="1"/>
</dbReference>
<feature type="signal peptide" evidence="2">
    <location>
        <begin position="1"/>
        <end position="26"/>
    </location>
</feature>
<dbReference type="STRING" id="1333998.M2A_0243"/>
<dbReference type="EMBL" id="BBIO01000001">
    <property type="protein sequence ID" value="GAK43744.1"/>
    <property type="molecule type" value="Genomic_DNA"/>
</dbReference>
<evidence type="ECO:0000313" key="4">
    <source>
        <dbReference type="Proteomes" id="UP000028702"/>
    </source>
</evidence>
<dbReference type="Proteomes" id="UP000028702">
    <property type="component" value="Unassembled WGS sequence"/>
</dbReference>
<evidence type="ECO:0000256" key="1">
    <source>
        <dbReference type="SAM" id="Coils"/>
    </source>
</evidence>
<organism evidence="3 4">
    <name type="scientific">Tepidicaulis marinus</name>
    <dbReference type="NCBI Taxonomy" id="1333998"/>
    <lineage>
        <taxon>Bacteria</taxon>
        <taxon>Pseudomonadati</taxon>
        <taxon>Pseudomonadota</taxon>
        <taxon>Alphaproteobacteria</taxon>
        <taxon>Hyphomicrobiales</taxon>
        <taxon>Parvibaculaceae</taxon>
        <taxon>Tepidicaulis</taxon>
    </lineage>
</organism>